<sequence length="132" mass="15997">MVYWFHDKMFLLFLLSAVSIAVSTEENEEKRASLAFYKRGNHMMEFPPTDKRATLSFYKRHYPDEKRASLAYFKRGLLYRHPDRILMHPVEDGDWDENGYDGLQWDAEIPPPYYTIPKRASLAYFRKRRYRY</sequence>
<reference evidence="2" key="1">
    <citation type="submission" date="2024-06" db="EMBL/GenBank/DDBJ databases">
        <authorList>
            <person name="Liu X."/>
            <person name="Lenzi L."/>
            <person name="Haldenby T S."/>
            <person name="Uol C."/>
        </authorList>
    </citation>
    <scope>NUCLEOTIDE SEQUENCE</scope>
</reference>
<protein>
    <submittedName>
        <fullName evidence="2">Uncharacterized protein</fullName>
    </submittedName>
</protein>
<name>A0AAV2U2L4_CALDB</name>
<accession>A0AAV2U2L4</accession>
<evidence type="ECO:0000313" key="3">
    <source>
        <dbReference type="Proteomes" id="UP001497525"/>
    </source>
</evidence>
<keyword evidence="1" id="KW-0732">Signal</keyword>
<feature type="signal peptide" evidence="1">
    <location>
        <begin position="1"/>
        <end position="23"/>
    </location>
</feature>
<gene>
    <name evidence="2" type="ORF">CDAUBV1_LOCUS17374</name>
</gene>
<evidence type="ECO:0000313" key="2">
    <source>
        <dbReference type="EMBL" id="CAL5142095.1"/>
    </source>
</evidence>
<feature type="chain" id="PRO_5043886966" evidence="1">
    <location>
        <begin position="24"/>
        <end position="132"/>
    </location>
</feature>
<dbReference type="Proteomes" id="UP001497525">
    <property type="component" value="Unassembled WGS sequence"/>
</dbReference>
<dbReference type="AlphaFoldDB" id="A0AAV2U2L4"/>
<comment type="caution">
    <text evidence="2">The sequence shown here is derived from an EMBL/GenBank/DDBJ whole genome shotgun (WGS) entry which is preliminary data.</text>
</comment>
<dbReference type="EMBL" id="CAXLJL010000956">
    <property type="protein sequence ID" value="CAL5142095.1"/>
    <property type="molecule type" value="Genomic_DNA"/>
</dbReference>
<proteinExistence type="predicted"/>
<evidence type="ECO:0000256" key="1">
    <source>
        <dbReference type="SAM" id="SignalP"/>
    </source>
</evidence>
<organism evidence="2 3">
    <name type="scientific">Calicophoron daubneyi</name>
    <name type="common">Rumen fluke</name>
    <name type="synonym">Paramphistomum daubneyi</name>
    <dbReference type="NCBI Taxonomy" id="300641"/>
    <lineage>
        <taxon>Eukaryota</taxon>
        <taxon>Metazoa</taxon>
        <taxon>Spiralia</taxon>
        <taxon>Lophotrochozoa</taxon>
        <taxon>Platyhelminthes</taxon>
        <taxon>Trematoda</taxon>
        <taxon>Digenea</taxon>
        <taxon>Plagiorchiida</taxon>
        <taxon>Pronocephalata</taxon>
        <taxon>Paramphistomoidea</taxon>
        <taxon>Paramphistomidae</taxon>
        <taxon>Calicophoron</taxon>
    </lineage>
</organism>